<keyword evidence="8" id="KW-1185">Reference proteome</keyword>
<dbReference type="InterPro" id="IPR006094">
    <property type="entry name" value="Oxid_FAD_bind_N"/>
</dbReference>
<comment type="cofactor">
    <cofactor evidence="1">
        <name>FAD</name>
        <dbReference type="ChEBI" id="CHEBI:57692"/>
    </cofactor>
</comment>
<keyword evidence="3" id="KW-0285">Flavoprotein</keyword>
<gene>
    <name evidence="7" type="ORF">PsYK624_162730</name>
</gene>
<reference evidence="7 8" key="1">
    <citation type="submission" date="2021-08" db="EMBL/GenBank/DDBJ databases">
        <title>Draft Genome Sequence of Phanerochaete sordida strain YK-624.</title>
        <authorList>
            <person name="Mori T."/>
            <person name="Dohra H."/>
            <person name="Suzuki T."/>
            <person name="Kawagishi H."/>
            <person name="Hirai H."/>
        </authorList>
    </citation>
    <scope>NUCLEOTIDE SEQUENCE [LARGE SCALE GENOMIC DNA]</scope>
    <source>
        <strain evidence="7 8">YK-624</strain>
    </source>
</reference>
<dbReference type="OrthoDB" id="415825at2759"/>
<feature type="domain" description="FAD-binding PCMH-type" evidence="6">
    <location>
        <begin position="33"/>
        <end position="205"/>
    </location>
</feature>
<dbReference type="Gene3D" id="3.40.462.20">
    <property type="match status" value="1"/>
</dbReference>
<evidence type="ECO:0000256" key="5">
    <source>
        <dbReference type="ARBA" id="ARBA00023002"/>
    </source>
</evidence>
<dbReference type="PANTHER" id="PTHR42973:SF39">
    <property type="entry name" value="FAD-BINDING PCMH-TYPE DOMAIN-CONTAINING PROTEIN"/>
    <property type="match status" value="1"/>
</dbReference>
<evidence type="ECO:0000256" key="4">
    <source>
        <dbReference type="ARBA" id="ARBA00022827"/>
    </source>
</evidence>
<dbReference type="InterPro" id="IPR016169">
    <property type="entry name" value="FAD-bd_PCMH_sub2"/>
</dbReference>
<dbReference type="Gene3D" id="3.30.43.10">
    <property type="entry name" value="Uridine Diphospho-n-acetylenolpyruvylglucosamine Reductase, domain 2"/>
    <property type="match status" value="1"/>
</dbReference>
<dbReference type="EMBL" id="BPQB01000128">
    <property type="protein sequence ID" value="GJE99995.1"/>
    <property type="molecule type" value="Genomic_DNA"/>
</dbReference>
<dbReference type="GO" id="GO:0016491">
    <property type="term" value="F:oxidoreductase activity"/>
    <property type="evidence" value="ECO:0007669"/>
    <property type="project" value="UniProtKB-KW"/>
</dbReference>
<name>A0A9P3GQM9_9APHY</name>
<dbReference type="AlphaFoldDB" id="A0A9P3GQM9"/>
<sequence>MHDLTWLARTVTGDIITPTDDGYDTALDRWARNAVRRARVVVYVHTPADVGAALRYARENGLRLAIHGGGHSPSGASSVEDGLVIDLSRYLDGVRVDPEERLAYVGGGAKWAAVNKATMEHGLAMTGGTVGHTGVAGVTLGGGNGWLTPAHGLTIDHLVRATVVSADSVARTCSAAEHADLFWGLRGGGCNFGVVTEFVFHLHPQEKTVFGGMVVYAPEKLEAIAQEIEQWFPTAGPKEAVHVFPGRAMSGEAAVTLFMFYNGPESEGRERFKAFTDLGPVSDGRDEMTYEAFNGILDEWASPGKCNWTRGYIVDRATKALSRTLFERIVTLGDPAAPFWVSLGFEYMSQAAVNAVPSDATAYTRNRPGLGNAIGLVRWDGARPELEPRAKEILEELAGLVKFPGLRYGNYSADSSASKDEVRRIRAKELYQENYARLQQLKRKYDPEMVFDKWYVIHPAEVEEDEPRRN</sequence>
<dbReference type="Proteomes" id="UP000703269">
    <property type="component" value="Unassembled WGS sequence"/>
</dbReference>
<dbReference type="GO" id="GO:0071949">
    <property type="term" value="F:FAD binding"/>
    <property type="evidence" value="ECO:0007669"/>
    <property type="project" value="InterPro"/>
</dbReference>
<evidence type="ECO:0000256" key="1">
    <source>
        <dbReference type="ARBA" id="ARBA00001974"/>
    </source>
</evidence>
<comment type="caution">
    <text evidence="7">The sequence shown here is derived from an EMBL/GenBank/DDBJ whole genome shotgun (WGS) entry which is preliminary data.</text>
</comment>
<proteinExistence type="inferred from homology"/>
<dbReference type="InterPro" id="IPR016166">
    <property type="entry name" value="FAD-bd_PCMH"/>
</dbReference>
<evidence type="ECO:0000256" key="2">
    <source>
        <dbReference type="ARBA" id="ARBA00005466"/>
    </source>
</evidence>
<dbReference type="InterPro" id="IPR016167">
    <property type="entry name" value="FAD-bd_PCMH_sub1"/>
</dbReference>
<dbReference type="InterPro" id="IPR012951">
    <property type="entry name" value="BBE"/>
</dbReference>
<evidence type="ECO:0000313" key="8">
    <source>
        <dbReference type="Proteomes" id="UP000703269"/>
    </source>
</evidence>
<keyword evidence="5" id="KW-0560">Oxidoreductase</keyword>
<evidence type="ECO:0000313" key="7">
    <source>
        <dbReference type="EMBL" id="GJE99995.1"/>
    </source>
</evidence>
<evidence type="ECO:0000256" key="3">
    <source>
        <dbReference type="ARBA" id="ARBA00022630"/>
    </source>
</evidence>
<protein>
    <submittedName>
        <fullName evidence="7">FAD-binding oxidoreductase</fullName>
    </submittedName>
</protein>
<comment type="similarity">
    <text evidence="2">Belongs to the oxygen-dependent FAD-linked oxidoreductase family.</text>
</comment>
<dbReference type="Gene3D" id="3.30.465.10">
    <property type="match status" value="1"/>
</dbReference>
<dbReference type="Pfam" id="PF08031">
    <property type="entry name" value="BBE"/>
    <property type="match status" value="1"/>
</dbReference>
<organism evidence="7 8">
    <name type="scientific">Phanerochaete sordida</name>
    <dbReference type="NCBI Taxonomy" id="48140"/>
    <lineage>
        <taxon>Eukaryota</taxon>
        <taxon>Fungi</taxon>
        <taxon>Dikarya</taxon>
        <taxon>Basidiomycota</taxon>
        <taxon>Agaricomycotina</taxon>
        <taxon>Agaricomycetes</taxon>
        <taxon>Polyporales</taxon>
        <taxon>Phanerochaetaceae</taxon>
        <taxon>Phanerochaete</taxon>
    </lineage>
</organism>
<accession>A0A9P3GQM9</accession>
<dbReference type="PROSITE" id="PS51387">
    <property type="entry name" value="FAD_PCMH"/>
    <property type="match status" value="1"/>
</dbReference>
<keyword evidence="4" id="KW-0274">FAD</keyword>
<dbReference type="PANTHER" id="PTHR42973">
    <property type="entry name" value="BINDING OXIDOREDUCTASE, PUTATIVE (AFU_ORTHOLOGUE AFUA_1G17690)-RELATED"/>
    <property type="match status" value="1"/>
</dbReference>
<dbReference type="InterPro" id="IPR050416">
    <property type="entry name" value="FAD-linked_Oxidoreductase"/>
</dbReference>
<dbReference type="Pfam" id="PF01565">
    <property type="entry name" value="FAD_binding_4"/>
    <property type="match status" value="1"/>
</dbReference>
<dbReference type="SUPFAM" id="SSF56176">
    <property type="entry name" value="FAD-binding/transporter-associated domain-like"/>
    <property type="match status" value="1"/>
</dbReference>
<dbReference type="InterPro" id="IPR036318">
    <property type="entry name" value="FAD-bd_PCMH-like_sf"/>
</dbReference>
<evidence type="ECO:0000259" key="6">
    <source>
        <dbReference type="PROSITE" id="PS51387"/>
    </source>
</evidence>